<sequence length="595" mass="68497">MLKHIAEYDSETAVDRQRVYEPPELNYLAEIRRLSDRLTVSSRLQYSKETFMKAFEVGLAPNLKQIEQRPSCGTTVSIYGFHEIPPLKKWDISTICSLIAAIAVTKLEVSFSIRDDDRKKVVLRIAKPHSSVEVLRTLFGKDLPLNRVWSVQCSPEFSANYHGYVGLSDKNAMQWIFLNHRPICCPLILRLIKIAFKERLNLFSDQESDARDPYDKNMFILFFLTFSQKEFTFVTESGERYIMFYDMQKILNTIKNCAFKCLAEEAAVSAVYTPYLCKTQLLKQIYLKSERSVFSRNINGRKNVSSLVIRNKVVMTGFKRKKIVSTIITDSFNKQHRDDNVESRRNNVLNSIHCRIASITNLCEVVEKVHNDVDKMQGSSMNLTDNSTKSDKTYNYYNDSNNNCINMISPLSEWSNWTYYTNNKKPDSARNMNNTFSENDIRCRQFIESNNQFDFLPRKLYGLQRYNVKLTNVKCFNSPNDTIPCNEKILSRIRSLLNEVLKARSITSQANALPLTIHNAIASEACHGAIKFGDKLTLEQCTSLVKLLKHTKFPNRCAHGRPTIIPVMEFSELGKRSARIPQVCIVIVSLSFLLQ</sequence>
<evidence type="ECO:0000256" key="2">
    <source>
        <dbReference type="ARBA" id="ARBA00022763"/>
    </source>
</evidence>
<evidence type="ECO:0008006" key="5">
    <source>
        <dbReference type="Google" id="ProtNLM"/>
    </source>
</evidence>
<dbReference type="SUPFAM" id="SSF54211">
    <property type="entry name" value="Ribosomal protein S5 domain 2-like"/>
    <property type="match status" value="1"/>
</dbReference>
<protein>
    <recommendedName>
        <fullName evidence="5">DNA mismatch repair protein Mlh3</fullName>
    </recommendedName>
</protein>
<dbReference type="InterPro" id="IPR042120">
    <property type="entry name" value="MutL_C_dimsub"/>
</dbReference>
<dbReference type="SUPFAM" id="SSF118116">
    <property type="entry name" value="DNA mismatch repair protein MutL"/>
    <property type="match status" value="1"/>
</dbReference>
<dbReference type="Gene3D" id="3.30.1540.20">
    <property type="entry name" value="MutL, C-terminal domain, dimerisation subdomain"/>
    <property type="match status" value="1"/>
</dbReference>
<dbReference type="InterPro" id="IPR038973">
    <property type="entry name" value="MutL/Mlh/Pms-like"/>
</dbReference>
<dbReference type="GO" id="GO:0006298">
    <property type="term" value="P:mismatch repair"/>
    <property type="evidence" value="ECO:0007669"/>
    <property type="project" value="InterPro"/>
</dbReference>
<evidence type="ECO:0000313" key="4">
    <source>
        <dbReference type="Proteomes" id="UP000310200"/>
    </source>
</evidence>
<dbReference type="InterPro" id="IPR020568">
    <property type="entry name" value="Ribosomal_Su5_D2-typ_SF"/>
</dbReference>
<dbReference type="Proteomes" id="UP000310200">
    <property type="component" value="Unassembled WGS sequence"/>
</dbReference>
<name>A0A4S2KCH4_9HYME</name>
<keyword evidence="2" id="KW-0227">DNA damage</keyword>
<dbReference type="Gene3D" id="3.30.230.10">
    <property type="match status" value="1"/>
</dbReference>
<reference evidence="3 4" key="1">
    <citation type="journal article" date="2019" name="Philos. Trans. R. Soc. Lond., B, Biol. Sci.">
        <title>Ant behaviour and brain gene expression of defending hosts depend on the ecological success of the intruding social parasite.</title>
        <authorList>
            <person name="Kaur R."/>
            <person name="Stoldt M."/>
            <person name="Jongepier E."/>
            <person name="Feldmeyer B."/>
            <person name="Menzel F."/>
            <person name="Bornberg-Bauer E."/>
            <person name="Foitzik S."/>
        </authorList>
    </citation>
    <scope>NUCLEOTIDE SEQUENCE [LARGE SCALE GENOMIC DNA]</scope>
    <source>
        <tissue evidence="3">Whole body</tissue>
    </source>
</reference>
<dbReference type="InterPro" id="IPR014721">
    <property type="entry name" value="Ribsml_uS5_D2-typ_fold_subgr"/>
</dbReference>
<evidence type="ECO:0000256" key="1">
    <source>
        <dbReference type="ARBA" id="ARBA00006082"/>
    </source>
</evidence>
<dbReference type="EMBL" id="QBLH01002819">
    <property type="protein sequence ID" value="TGZ46760.1"/>
    <property type="molecule type" value="Genomic_DNA"/>
</dbReference>
<keyword evidence="4" id="KW-1185">Reference proteome</keyword>
<dbReference type="PANTHER" id="PTHR10073">
    <property type="entry name" value="DNA MISMATCH REPAIR PROTEIN MLH, PMS, MUTL"/>
    <property type="match status" value="1"/>
</dbReference>
<dbReference type="Gene3D" id="3.30.565.10">
    <property type="entry name" value="Histidine kinase-like ATPase, C-terminal domain"/>
    <property type="match status" value="1"/>
</dbReference>
<dbReference type="STRING" id="300112.A0A4S2KCH4"/>
<dbReference type="GO" id="GO:0032300">
    <property type="term" value="C:mismatch repair complex"/>
    <property type="evidence" value="ECO:0007669"/>
    <property type="project" value="InterPro"/>
</dbReference>
<organism evidence="3 4">
    <name type="scientific">Temnothorax longispinosus</name>
    <dbReference type="NCBI Taxonomy" id="300112"/>
    <lineage>
        <taxon>Eukaryota</taxon>
        <taxon>Metazoa</taxon>
        <taxon>Ecdysozoa</taxon>
        <taxon>Arthropoda</taxon>
        <taxon>Hexapoda</taxon>
        <taxon>Insecta</taxon>
        <taxon>Pterygota</taxon>
        <taxon>Neoptera</taxon>
        <taxon>Endopterygota</taxon>
        <taxon>Hymenoptera</taxon>
        <taxon>Apocrita</taxon>
        <taxon>Aculeata</taxon>
        <taxon>Formicoidea</taxon>
        <taxon>Formicidae</taxon>
        <taxon>Myrmicinae</taxon>
        <taxon>Temnothorax</taxon>
    </lineage>
</organism>
<evidence type="ECO:0000313" key="3">
    <source>
        <dbReference type="EMBL" id="TGZ46760.1"/>
    </source>
</evidence>
<dbReference type="AlphaFoldDB" id="A0A4S2KCH4"/>
<dbReference type="GO" id="GO:0140664">
    <property type="term" value="F:ATP-dependent DNA damage sensor activity"/>
    <property type="evidence" value="ECO:0007669"/>
    <property type="project" value="InterPro"/>
</dbReference>
<accession>A0A4S2KCH4</accession>
<dbReference type="GO" id="GO:0016887">
    <property type="term" value="F:ATP hydrolysis activity"/>
    <property type="evidence" value="ECO:0007669"/>
    <property type="project" value="InterPro"/>
</dbReference>
<comment type="caution">
    <text evidence="3">The sequence shown here is derived from an EMBL/GenBank/DDBJ whole genome shotgun (WGS) entry which is preliminary data.</text>
</comment>
<proteinExistence type="inferred from homology"/>
<dbReference type="PANTHER" id="PTHR10073:SF47">
    <property type="entry name" value="DNA MISMATCH REPAIR PROTEIN MLH3"/>
    <property type="match status" value="1"/>
</dbReference>
<dbReference type="InterPro" id="IPR037198">
    <property type="entry name" value="MutL_C_sf"/>
</dbReference>
<comment type="similarity">
    <text evidence="1">Belongs to the DNA mismatch repair MutL/HexB family.</text>
</comment>
<dbReference type="InterPro" id="IPR036890">
    <property type="entry name" value="HATPase_C_sf"/>
</dbReference>
<gene>
    <name evidence="3" type="ORF">DBV15_05488</name>
</gene>